<dbReference type="Proteomes" id="UP000001307">
    <property type="component" value="Unassembled WGS sequence"/>
</dbReference>
<name>E4Y1D6_OIKDI</name>
<evidence type="ECO:0000313" key="1">
    <source>
        <dbReference type="EMBL" id="CBY15680.1"/>
    </source>
</evidence>
<evidence type="ECO:0000313" key="2">
    <source>
        <dbReference type="Proteomes" id="UP000001307"/>
    </source>
</evidence>
<dbReference type="InParanoid" id="E4Y1D6"/>
<keyword evidence="2" id="KW-1185">Reference proteome</keyword>
<protein>
    <submittedName>
        <fullName evidence="1">Uncharacterized protein</fullName>
    </submittedName>
</protein>
<dbReference type="EMBL" id="FN653607">
    <property type="protein sequence ID" value="CBY15680.1"/>
    <property type="molecule type" value="Genomic_DNA"/>
</dbReference>
<sequence length="112" mass="13299">LRLNKLSSIADKAEENNCFSDEFSRSSSDQLGRYSQNKFRKGRIQILRSYVKLAKQIPENESSNKCLKKRENLLKKVEKLDEQLFNFYCEKIYVEEECTKEYNNDFISKVQV</sequence>
<reference evidence="1" key="1">
    <citation type="journal article" date="2010" name="Science">
        <title>Plasticity of animal genome architecture unmasked by rapid evolution of a pelagic tunicate.</title>
        <authorList>
            <person name="Denoeud F."/>
            <person name="Henriet S."/>
            <person name="Mungpakdee S."/>
            <person name="Aury J.M."/>
            <person name="Da Silva C."/>
            <person name="Brinkmann H."/>
            <person name="Mikhaleva J."/>
            <person name="Olsen L.C."/>
            <person name="Jubin C."/>
            <person name="Canestro C."/>
            <person name="Bouquet J.M."/>
            <person name="Danks G."/>
            <person name="Poulain J."/>
            <person name="Campsteijn C."/>
            <person name="Adamski M."/>
            <person name="Cross I."/>
            <person name="Yadetie F."/>
            <person name="Muffato M."/>
            <person name="Louis A."/>
            <person name="Butcher S."/>
            <person name="Tsagkogeorga G."/>
            <person name="Konrad A."/>
            <person name="Singh S."/>
            <person name="Jensen M.F."/>
            <person name="Cong E.H."/>
            <person name="Eikeseth-Otteraa H."/>
            <person name="Noel B."/>
            <person name="Anthouard V."/>
            <person name="Porcel B.M."/>
            <person name="Kachouri-Lafond R."/>
            <person name="Nishino A."/>
            <person name="Ugolini M."/>
            <person name="Chourrout P."/>
            <person name="Nishida H."/>
            <person name="Aasland R."/>
            <person name="Huzurbazar S."/>
            <person name="Westhof E."/>
            <person name="Delsuc F."/>
            <person name="Lehrach H."/>
            <person name="Reinhardt R."/>
            <person name="Weissenbach J."/>
            <person name="Roy S.W."/>
            <person name="Artiguenave F."/>
            <person name="Postlethwait J.H."/>
            <person name="Manak J.R."/>
            <person name="Thompson E.M."/>
            <person name="Jaillon O."/>
            <person name="Du Pasquier L."/>
            <person name="Boudinot P."/>
            <person name="Liberles D.A."/>
            <person name="Volff J.N."/>
            <person name="Philippe H."/>
            <person name="Lenhard B."/>
            <person name="Roest Crollius H."/>
            <person name="Wincker P."/>
            <person name="Chourrout D."/>
        </authorList>
    </citation>
    <scope>NUCLEOTIDE SEQUENCE [LARGE SCALE GENOMIC DNA]</scope>
</reference>
<dbReference type="AlphaFoldDB" id="E4Y1D6"/>
<organism evidence="1">
    <name type="scientific">Oikopleura dioica</name>
    <name type="common">Tunicate</name>
    <dbReference type="NCBI Taxonomy" id="34765"/>
    <lineage>
        <taxon>Eukaryota</taxon>
        <taxon>Metazoa</taxon>
        <taxon>Chordata</taxon>
        <taxon>Tunicata</taxon>
        <taxon>Appendicularia</taxon>
        <taxon>Copelata</taxon>
        <taxon>Oikopleuridae</taxon>
        <taxon>Oikopleura</taxon>
    </lineage>
</organism>
<gene>
    <name evidence="1" type="ORF">GSOID_T00013985001</name>
</gene>
<feature type="non-terminal residue" evidence="1">
    <location>
        <position position="1"/>
    </location>
</feature>
<accession>E4Y1D6</accession>
<proteinExistence type="predicted"/>